<protein>
    <submittedName>
        <fullName evidence="1">Uncharacterized protein</fullName>
    </submittedName>
</protein>
<accession>A0A068QRW8</accession>
<evidence type="ECO:0000313" key="2">
    <source>
        <dbReference type="Proteomes" id="UP000032721"/>
    </source>
</evidence>
<dbReference type="HOGENOM" id="CLU_3224051_0_0_6"/>
<gene>
    <name evidence="1" type="ORF">XDD1_1692</name>
</gene>
<evidence type="ECO:0000313" key="1">
    <source>
        <dbReference type="EMBL" id="CDG17391.1"/>
    </source>
</evidence>
<proteinExistence type="predicted"/>
<dbReference type="STRING" id="351671.XDD1_1692"/>
<dbReference type="EMBL" id="FO704550">
    <property type="protein sequence ID" value="CDG17391.1"/>
    <property type="molecule type" value="Genomic_DNA"/>
</dbReference>
<name>A0A068QRW8_9GAMM</name>
<organism evidence="1 2">
    <name type="scientific">Xenorhabdus doucetiae</name>
    <dbReference type="NCBI Taxonomy" id="351671"/>
    <lineage>
        <taxon>Bacteria</taxon>
        <taxon>Pseudomonadati</taxon>
        <taxon>Pseudomonadota</taxon>
        <taxon>Gammaproteobacteria</taxon>
        <taxon>Enterobacterales</taxon>
        <taxon>Morganellaceae</taxon>
        <taxon>Xenorhabdus</taxon>
    </lineage>
</organism>
<dbReference type="KEGG" id="xdo:XDD1_1692"/>
<dbReference type="Proteomes" id="UP000032721">
    <property type="component" value="Chromosome"/>
</dbReference>
<dbReference type="AlphaFoldDB" id="A0A068QRW8"/>
<reference evidence="1 2" key="1">
    <citation type="submission" date="2013-07" db="EMBL/GenBank/DDBJ databases">
        <authorList>
            <person name="Genoscope - CEA"/>
        </authorList>
    </citation>
    <scope>NUCLEOTIDE SEQUENCE [LARGE SCALE GENOMIC DNA]</scope>
    <source>
        <strain evidence="2">FRM16 / DSM 17909</strain>
    </source>
</reference>
<sequence>MRTAVVPRKGVLVIFDTPTPSIGSLNDSESIPLAPGHAVLYASP</sequence>